<evidence type="ECO:0000313" key="5">
    <source>
        <dbReference type="Proteomes" id="UP000005801"/>
    </source>
</evidence>
<dbReference type="CDD" id="cd02808">
    <property type="entry name" value="GltS_FMN"/>
    <property type="match status" value="1"/>
</dbReference>
<dbReference type="RefSeq" id="WP_006973193.1">
    <property type="nucleotide sequence ID" value="NZ_ABCS01000042.1"/>
</dbReference>
<evidence type="ECO:0000313" key="4">
    <source>
        <dbReference type="EMBL" id="EDM77684.1"/>
    </source>
</evidence>
<comment type="similarity">
    <text evidence="1 2">Belongs to the glutamate synthase family.</text>
</comment>
<sequence length="411" mass="43491">MAEELIDSLSKTRIGEHGHGPIASMGVVWDQLPTWDDIDIDSGGEALSGAVEVGTRLVLGKTPTAERPGAKPLELTIPLMIADMSFGSLSREAKTALAKGAELAGAAICSGEGGILKDEKAQSSRYLYQLGTGEFGYETMAGEERPRWHGAQAFHFKGGQGAKTGTGGHLPGAKVSPMIAKTRGKEKGKDIISPPTFETMRSVEDFQARVETVKEAMGDVPIGFKLSANRIEDDIDFALRVGADYIILDGRGGATGAAPILFRDHISVPTMAAIVRARRYIDAHPKGAGVKLIATGGLRVPTDFVKAMALGADGVALANTALQALGCVATRRCESGGCPVGIATQVPELRGRFKEKAELRANWLGTLLGNCVEVMKSFARDRGHADLSGFTKDDLVTSNPEVARLTGIRLR</sequence>
<dbReference type="SUPFAM" id="SSF51395">
    <property type="entry name" value="FMN-linked oxidoreductases"/>
    <property type="match status" value="1"/>
</dbReference>
<evidence type="ECO:0000256" key="2">
    <source>
        <dbReference type="PIRNR" id="PIRNR006429"/>
    </source>
</evidence>
<gene>
    <name evidence="4" type="ORF">PPSIR1_14065</name>
</gene>
<dbReference type="InterPro" id="IPR024188">
    <property type="entry name" value="GltB"/>
</dbReference>
<evidence type="ECO:0000256" key="1">
    <source>
        <dbReference type="ARBA" id="ARBA00009716"/>
    </source>
</evidence>
<keyword evidence="5" id="KW-1185">Reference proteome</keyword>
<organism evidence="4 5">
    <name type="scientific">Plesiocystis pacifica SIR-1</name>
    <dbReference type="NCBI Taxonomy" id="391625"/>
    <lineage>
        <taxon>Bacteria</taxon>
        <taxon>Pseudomonadati</taxon>
        <taxon>Myxococcota</taxon>
        <taxon>Polyangia</taxon>
        <taxon>Nannocystales</taxon>
        <taxon>Nannocystaceae</taxon>
        <taxon>Plesiocystis</taxon>
    </lineage>
</organism>
<comment type="caution">
    <text evidence="4">The sequence shown here is derived from an EMBL/GenBank/DDBJ whole genome shotgun (WGS) entry which is preliminary data.</text>
</comment>
<feature type="domain" description="Glutamate synthase" evidence="3">
    <location>
        <begin position="71"/>
        <end position="375"/>
    </location>
</feature>
<evidence type="ECO:0000259" key="3">
    <source>
        <dbReference type="Pfam" id="PF01645"/>
    </source>
</evidence>
<dbReference type="PANTHER" id="PTHR43819:SF1">
    <property type="entry name" value="ARCHAEAL-TYPE GLUTAMATE SYNTHASE [NADPH]"/>
    <property type="match status" value="1"/>
</dbReference>
<dbReference type="eggNOG" id="COG0069">
    <property type="taxonomic scope" value="Bacteria"/>
</dbReference>
<dbReference type="InterPro" id="IPR002932">
    <property type="entry name" value="Glu_synthdom"/>
</dbReference>
<dbReference type="Gene3D" id="3.20.20.70">
    <property type="entry name" value="Aldolase class I"/>
    <property type="match status" value="1"/>
</dbReference>
<proteinExistence type="inferred from homology"/>
<dbReference type="PANTHER" id="PTHR43819">
    <property type="entry name" value="ARCHAEAL-TYPE GLUTAMATE SYNTHASE [NADPH]"/>
    <property type="match status" value="1"/>
</dbReference>
<dbReference type="EMBL" id="ABCS01000042">
    <property type="protein sequence ID" value="EDM77684.1"/>
    <property type="molecule type" value="Genomic_DNA"/>
</dbReference>
<accession>A6G8Z8</accession>
<dbReference type="AlphaFoldDB" id="A6G8Z8"/>
<dbReference type="GO" id="GO:0006537">
    <property type="term" value="P:glutamate biosynthetic process"/>
    <property type="evidence" value="ECO:0007669"/>
    <property type="project" value="InterPro"/>
</dbReference>
<reference evidence="4 5" key="1">
    <citation type="submission" date="2007-06" db="EMBL/GenBank/DDBJ databases">
        <authorList>
            <person name="Shimkets L."/>
            <person name="Ferriera S."/>
            <person name="Johnson J."/>
            <person name="Kravitz S."/>
            <person name="Beeson K."/>
            <person name="Sutton G."/>
            <person name="Rogers Y.-H."/>
            <person name="Friedman R."/>
            <person name="Frazier M."/>
            <person name="Venter J.C."/>
        </authorList>
    </citation>
    <scope>NUCLEOTIDE SEQUENCE [LARGE SCALE GENOMIC DNA]</scope>
    <source>
        <strain evidence="4 5">SIR-1</strain>
    </source>
</reference>
<dbReference type="STRING" id="391625.PPSIR1_14065"/>
<dbReference type="GO" id="GO:0015930">
    <property type="term" value="F:glutamate synthase activity"/>
    <property type="evidence" value="ECO:0007669"/>
    <property type="project" value="InterPro"/>
</dbReference>
<name>A6G8Z8_9BACT</name>
<dbReference type="OrthoDB" id="9758182at2"/>
<dbReference type="Proteomes" id="UP000005801">
    <property type="component" value="Unassembled WGS sequence"/>
</dbReference>
<protein>
    <submittedName>
        <fullName evidence="4">Glutamate synthase domain protein</fullName>
    </submittedName>
</protein>
<dbReference type="InterPro" id="IPR013785">
    <property type="entry name" value="Aldolase_TIM"/>
</dbReference>
<dbReference type="Pfam" id="PF01645">
    <property type="entry name" value="Glu_synthase"/>
    <property type="match status" value="1"/>
</dbReference>
<dbReference type="PIRSF" id="PIRSF006429">
    <property type="entry name" value="GOGAT_lg_2"/>
    <property type="match status" value="1"/>
</dbReference>